<reference evidence="2" key="1">
    <citation type="journal article" date="2024" name="Proc. Natl. Acad. Sci. U.S.A.">
        <title>Extraordinary preservation of gene collinearity over three hundred million years revealed in homosporous lycophytes.</title>
        <authorList>
            <person name="Li C."/>
            <person name="Wickell D."/>
            <person name="Kuo L.Y."/>
            <person name="Chen X."/>
            <person name="Nie B."/>
            <person name="Liao X."/>
            <person name="Peng D."/>
            <person name="Ji J."/>
            <person name="Jenkins J."/>
            <person name="Williams M."/>
            <person name="Shu S."/>
            <person name="Plott C."/>
            <person name="Barry K."/>
            <person name="Rajasekar S."/>
            <person name="Grimwood J."/>
            <person name="Han X."/>
            <person name="Sun S."/>
            <person name="Hou Z."/>
            <person name="He W."/>
            <person name="Dai G."/>
            <person name="Sun C."/>
            <person name="Schmutz J."/>
            <person name="Leebens-Mack J.H."/>
            <person name="Li F.W."/>
            <person name="Wang L."/>
        </authorList>
    </citation>
    <scope>NUCLEOTIDE SEQUENCE [LARGE SCALE GENOMIC DNA]</scope>
    <source>
        <strain evidence="2">cv. PW_Plant_1</strain>
    </source>
</reference>
<keyword evidence="2" id="KW-1185">Reference proteome</keyword>
<evidence type="ECO:0000313" key="2">
    <source>
        <dbReference type="Proteomes" id="UP001162992"/>
    </source>
</evidence>
<gene>
    <name evidence="1" type="ORF">O6H91_20G070100</name>
</gene>
<dbReference type="EMBL" id="CM055111">
    <property type="protein sequence ID" value="KAJ7520165.1"/>
    <property type="molecule type" value="Genomic_DNA"/>
</dbReference>
<name>A0ACC2ARJ7_DIPCM</name>
<protein>
    <submittedName>
        <fullName evidence="1">Uncharacterized protein</fullName>
    </submittedName>
</protein>
<evidence type="ECO:0000313" key="1">
    <source>
        <dbReference type="EMBL" id="KAJ7520165.1"/>
    </source>
</evidence>
<organism evidence="1 2">
    <name type="scientific">Diphasiastrum complanatum</name>
    <name type="common">Issler's clubmoss</name>
    <name type="synonym">Lycopodium complanatum</name>
    <dbReference type="NCBI Taxonomy" id="34168"/>
    <lineage>
        <taxon>Eukaryota</taxon>
        <taxon>Viridiplantae</taxon>
        <taxon>Streptophyta</taxon>
        <taxon>Embryophyta</taxon>
        <taxon>Tracheophyta</taxon>
        <taxon>Lycopodiopsida</taxon>
        <taxon>Lycopodiales</taxon>
        <taxon>Lycopodiaceae</taxon>
        <taxon>Lycopodioideae</taxon>
        <taxon>Diphasiastrum</taxon>
    </lineage>
</organism>
<dbReference type="Proteomes" id="UP001162992">
    <property type="component" value="Chromosome 20"/>
</dbReference>
<accession>A0ACC2ARJ7</accession>
<proteinExistence type="predicted"/>
<comment type="caution">
    <text evidence="1">The sequence shown here is derived from an EMBL/GenBank/DDBJ whole genome shotgun (WGS) entry which is preliminary data.</text>
</comment>
<sequence length="317" mass="35423">MEMEDDLYKILGLTPGLEGGTEAKPADVRRAYRARALLCHPDKRPDDPVAASEFARLQQAYEVLYDEKARRTYDELLLLKKARLEKESQQSTKRRKMMQDLRAREYAFEMQQKERAAEDLAATRLQAEIARIRASQAKNSAGFQSAEAYSCPPSNPNRAATRGSLEASDIDKTIKVSWNSFEGVGGYSATRLREIFEEFGPVEDIVIKQGKNQKKGTALLVMGSKNAAVAATQTQCGDLPSPLLVVPAVPLSEAVYNAHQRHQRVIGQQTVQDAGLQTLVGSIYRSYEDLTMRKMRQAAERAKLIKEMQEDEAKGVQ</sequence>